<gene>
    <name evidence="3" type="ORF">OLX77_11825</name>
</gene>
<organism evidence="3 4">
    <name type="scientific">Thiovibrio frasassiensis</name>
    <dbReference type="NCBI Taxonomy" id="2984131"/>
    <lineage>
        <taxon>Bacteria</taxon>
        <taxon>Pseudomonadati</taxon>
        <taxon>Thermodesulfobacteriota</taxon>
        <taxon>Desulfobulbia</taxon>
        <taxon>Desulfobulbales</taxon>
        <taxon>Thiovibrionaceae</taxon>
        <taxon>Thiovibrio</taxon>
    </lineage>
</organism>
<evidence type="ECO:0000313" key="4">
    <source>
        <dbReference type="Proteomes" id="UP001154240"/>
    </source>
</evidence>
<dbReference type="Pfam" id="PF13279">
    <property type="entry name" value="4HBT_2"/>
    <property type="match status" value="1"/>
</dbReference>
<evidence type="ECO:0000313" key="3">
    <source>
        <dbReference type="EMBL" id="MDG4476842.1"/>
    </source>
</evidence>
<dbReference type="Gene3D" id="3.10.129.10">
    <property type="entry name" value="Hotdog Thioesterase"/>
    <property type="match status" value="1"/>
</dbReference>
<comment type="caution">
    <text evidence="3">The sequence shown here is derived from an EMBL/GenBank/DDBJ whole genome shotgun (WGS) entry which is preliminary data.</text>
</comment>
<comment type="similarity">
    <text evidence="1">Belongs to the 4-hydroxybenzoyl-CoA thioesterase family.</text>
</comment>
<dbReference type="InterPro" id="IPR029069">
    <property type="entry name" value="HotDog_dom_sf"/>
</dbReference>
<evidence type="ECO:0000256" key="1">
    <source>
        <dbReference type="ARBA" id="ARBA00005953"/>
    </source>
</evidence>
<accession>A0A9X4RR14</accession>
<keyword evidence="2" id="KW-0378">Hydrolase</keyword>
<evidence type="ECO:0000256" key="2">
    <source>
        <dbReference type="ARBA" id="ARBA00022801"/>
    </source>
</evidence>
<dbReference type="InterPro" id="IPR050563">
    <property type="entry name" value="4-hydroxybenzoyl-CoA_TE"/>
</dbReference>
<proteinExistence type="inferred from homology"/>
<dbReference type="NCBIfam" id="TIGR00051">
    <property type="entry name" value="YbgC/FadM family acyl-CoA thioesterase"/>
    <property type="match status" value="1"/>
</dbReference>
<reference evidence="3" key="1">
    <citation type="journal article" date="2022" name="bioRxiv">
        <title>Thiovibrio frasassiensisgen. nov., sp. nov., an autotrophic, elemental sulfur disproportionating bacterium isolated from sulfidic karst sediment, and proposal of Thiovibrionaceae fam. nov.</title>
        <authorList>
            <person name="Aronson H."/>
            <person name="Thomas C."/>
            <person name="Bhattacharyya M."/>
            <person name="Eckstein S."/>
            <person name="Jensen S."/>
            <person name="Barco R."/>
            <person name="Macalady J."/>
            <person name="Amend J."/>
        </authorList>
    </citation>
    <scope>NUCLEOTIDE SEQUENCE</scope>
    <source>
        <strain evidence="3">RS19-109</strain>
    </source>
</reference>
<dbReference type="PANTHER" id="PTHR31793:SF27">
    <property type="entry name" value="NOVEL THIOESTERASE SUPERFAMILY DOMAIN AND SAPOSIN A-TYPE DOMAIN CONTAINING PROTEIN (0610012H03RIK)"/>
    <property type="match status" value="1"/>
</dbReference>
<protein>
    <submittedName>
        <fullName evidence="3">Acyl-CoA thioesterase</fullName>
    </submittedName>
</protein>
<dbReference type="AlphaFoldDB" id="A0A9X4RR14"/>
<dbReference type="Proteomes" id="UP001154240">
    <property type="component" value="Unassembled WGS sequence"/>
</dbReference>
<dbReference type="PIRSF" id="PIRSF003230">
    <property type="entry name" value="YbgC"/>
    <property type="match status" value="1"/>
</dbReference>
<dbReference type="InterPro" id="IPR006684">
    <property type="entry name" value="YbgC/YbaW"/>
</dbReference>
<sequence length="140" mass="16165">MHALLHCHRCRVIYGDTDSGGVVYYANYLRYFEAARTEFMRDRALSYKEIEGQGLIMPVVECHVRYKASARYDDLLLIETSLVEVKSRTCRFEYRIMREQDGKMLAQGYTTHAIVDLNGRLTKFPEGLFAALQKQSSCPP</sequence>
<reference evidence="3" key="2">
    <citation type="submission" date="2022-10" db="EMBL/GenBank/DDBJ databases">
        <authorList>
            <person name="Aronson H.S."/>
        </authorList>
    </citation>
    <scope>NUCLEOTIDE SEQUENCE</scope>
    <source>
        <strain evidence="3">RS19-109</strain>
    </source>
</reference>
<dbReference type="EMBL" id="JAPHEH010000001">
    <property type="protein sequence ID" value="MDG4476842.1"/>
    <property type="molecule type" value="Genomic_DNA"/>
</dbReference>
<dbReference type="GO" id="GO:0047617">
    <property type="term" value="F:fatty acyl-CoA hydrolase activity"/>
    <property type="evidence" value="ECO:0007669"/>
    <property type="project" value="TreeGrafter"/>
</dbReference>
<keyword evidence="4" id="KW-1185">Reference proteome</keyword>
<name>A0A9X4RR14_9BACT</name>
<dbReference type="SUPFAM" id="SSF54637">
    <property type="entry name" value="Thioesterase/thiol ester dehydrase-isomerase"/>
    <property type="match status" value="1"/>
</dbReference>
<dbReference type="CDD" id="cd00586">
    <property type="entry name" value="4HBT"/>
    <property type="match status" value="1"/>
</dbReference>
<dbReference type="PANTHER" id="PTHR31793">
    <property type="entry name" value="4-HYDROXYBENZOYL-COA THIOESTERASE FAMILY MEMBER"/>
    <property type="match status" value="1"/>
</dbReference>